<protein>
    <submittedName>
        <fullName evidence="1">Uncharacterized protein</fullName>
    </submittedName>
</protein>
<comment type="caution">
    <text evidence="1">The sequence shown here is derived from an EMBL/GenBank/DDBJ whole genome shotgun (WGS) entry which is preliminary data.</text>
</comment>
<keyword evidence="2" id="KW-1185">Reference proteome</keyword>
<dbReference type="Proteomes" id="UP000222564">
    <property type="component" value="Unassembled WGS sequence"/>
</dbReference>
<evidence type="ECO:0000313" key="1">
    <source>
        <dbReference type="EMBL" id="PHJ38179.1"/>
    </source>
</evidence>
<sequence>MRQKIAILQLLLEMLLGQDEAERKAQQQAIKRIAHTLRNTNKEQIDFVQNLLQVAVQDKILLKKYLNVGQ</sequence>
<dbReference type="AlphaFoldDB" id="A0A2C6MAF8"/>
<reference evidence="1 2" key="1">
    <citation type="submission" date="2013-09" db="EMBL/GenBank/DDBJ databases">
        <title>Biodegradation of hydrocarbons in the deep terrestrial subsurface : characterization of a microbial consortium composed of two Desulfotomaculum species originating from a deep geological formation.</title>
        <authorList>
            <person name="Aullo T."/>
            <person name="Berlendis S."/>
            <person name="Lascourreges J.-F."/>
            <person name="Dessort D."/>
            <person name="Saint-Laurent S."/>
            <person name="Schraauwers B."/>
            <person name="Mas J."/>
            <person name="Magot M."/>
            <person name="Ranchou-Peyruse A."/>
        </authorList>
    </citation>
    <scope>NUCLEOTIDE SEQUENCE [LARGE SCALE GENOMIC DNA]</scope>
    <source>
        <strain evidence="1 2">Bs107</strain>
    </source>
</reference>
<proteinExistence type="predicted"/>
<accession>A0A2C6MAF8</accession>
<organism evidence="1 2">
    <name type="scientific">Desulforamulus profundi</name>
    <dbReference type="NCBI Taxonomy" id="1383067"/>
    <lineage>
        <taxon>Bacteria</taxon>
        <taxon>Bacillati</taxon>
        <taxon>Bacillota</taxon>
        <taxon>Clostridia</taxon>
        <taxon>Eubacteriales</taxon>
        <taxon>Peptococcaceae</taxon>
        <taxon>Desulforamulus</taxon>
    </lineage>
</organism>
<evidence type="ECO:0000313" key="2">
    <source>
        <dbReference type="Proteomes" id="UP000222564"/>
    </source>
</evidence>
<name>A0A2C6MAF8_9FIRM</name>
<dbReference type="EMBL" id="AWQQ01000055">
    <property type="protein sequence ID" value="PHJ38179.1"/>
    <property type="molecule type" value="Genomic_DNA"/>
</dbReference>
<gene>
    <name evidence="1" type="ORF">P378_11580</name>
</gene>